<comment type="caution">
    <text evidence="2">The sequence shown here is derived from an EMBL/GenBank/DDBJ whole genome shotgun (WGS) entry which is preliminary data.</text>
</comment>
<dbReference type="EMBL" id="RBNI01004809">
    <property type="protein sequence ID" value="RUP47222.1"/>
    <property type="molecule type" value="Genomic_DNA"/>
</dbReference>
<keyword evidence="3" id="KW-1185">Reference proteome</keyword>
<dbReference type="Proteomes" id="UP000268093">
    <property type="component" value="Unassembled WGS sequence"/>
</dbReference>
<evidence type="ECO:0000313" key="3">
    <source>
        <dbReference type="Proteomes" id="UP000268093"/>
    </source>
</evidence>
<evidence type="ECO:0000313" key="2">
    <source>
        <dbReference type="EMBL" id="RUP47222.1"/>
    </source>
</evidence>
<feature type="compositionally biased region" description="Basic and acidic residues" evidence="1">
    <location>
        <begin position="492"/>
        <end position="517"/>
    </location>
</feature>
<reference evidence="2 3" key="1">
    <citation type="journal article" date="2018" name="New Phytol.">
        <title>Phylogenomics of Endogonaceae and evolution of mycorrhizas within Mucoromycota.</title>
        <authorList>
            <person name="Chang Y."/>
            <person name="Desiro A."/>
            <person name="Na H."/>
            <person name="Sandor L."/>
            <person name="Lipzen A."/>
            <person name="Clum A."/>
            <person name="Barry K."/>
            <person name="Grigoriev I.V."/>
            <person name="Martin F.M."/>
            <person name="Stajich J.E."/>
            <person name="Smith M.E."/>
            <person name="Bonito G."/>
            <person name="Spatafora J.W."/>
        </authorList>
    </citation>
    <scope>NUCLEOTIDE SEQUENCE [LARGE SCALE GENOMIC DNA]</scope>
    <source>
        <strain evidence="2 3">GMNB39</strain>
    </source>
</reference>
<protein>
    <submittedName>
        <fullName evidence="2">Uncharacterized protein</fullName>
    </submittedName>
</protein>
<feature type="region of interest" description="Disordered" evidence="1">
    <location>
        <begin position="492"/>
        <end position="527"/>
    </location>
</feature>
<evidence type="ECO:0000256" key="1">
    <source>
        <dbReference type="SAM" id="MobiDB-lite"/>
    </source>
</evidence>
<dbReference type="AlphaFoldDB" id="A0A433D8R6"/>
<proteinExistence type="predicted"/>
<gene>
    <name evidence="2" type="ORF">BC936DRAFT_145981</name>
</gene>
<accession>A0A433D8R6</accession>
<name>A0A433D8R6_9FUNG</name>
<organism evidence="2 3">
    <name type="scientific">Jimgerdemannia flammicorona</name>
    <dbReference type="NCBI Taxonomy" id="994334"/>
    <lineage>
        <taxon>Eukaryota</taxon>
        <taxon>Fungi</taxon>
        <taxon>Fungi incertae sedis</taxon>
        <taxon>Mucoromycota</taxon>
        <taxon>Mucoromycotina</taxon>
        <taxon>Endogonomycetes</taxon>
        <taxon>Endogonales</taxon>
        <taxon>Endogonaceae</taxon>
        <taxon>Jimgerdemannia</taxon>
    </lineage>
</organism>
<sequence length="527" mass="60277">MLGEDDRPSFLTLKTMPSVLTIPFRIAKRDAVSRYTTWYREHITTGTGDKKEKAPIFKTTWTALHSREFAFASAMLSRSWNFVATANVMKKISGANNHDDVDDDESRYTHAKRISSLSTCFGLAELTVTLGPDEEGIFVGENGTSFQTFNFAATKQMNGRLVLQRVERYISDKNLDMSSTCLWDYTHIVTIGLRLVGYPANIETYLQVSSSTACSVLRIMRMTRNKASHRGDWPLTNAWMGSFIWATKAVLLWASNCAIRLKFKKNKRKVSLQPRKLIMEVEQIEKTWKREFVKALELDTHISNIKREVVYLHGSHCRSLYRRFRARYNDQQKLDRVFQRIRGDYELDRDYEKWPSKRLCRLILEIWPKKDEADEITGVENSTSDPLLVFEELVLPAGPAYWSNPNFVLLCIFNIGVLMKMTKRTKDVYDIGAIKNIEVEAARMMARDVAAENAGEPTNIEGEAARIMARDVAAEHAEEPTNIEVEEARVTVRDVAAEHAEESRSKPVHSRSSERGSKPCTRKTPIV</sequence>